<proteinExistence type="predicted"/>
<protein>
    <submittedName>
        <fullName evidence="2">Uncharacterized protein</fullName>
    </submittedName>
</protein>
<gene>
    <name evidence="2" type="ORF">E2C01_049468</name>
</gene>
<dbReference type="Proteomes" id="UP000324222">
    <property type="component" value="Unassembled WGS sequence"/>
</dbReference>
<evidence type="ECO:0000313" key="2">
    <source>
        <dbReference type="EMBL" id="MPC55528.1"/>
    </source>
</evidence>
<evidence type="ECO:0000313" key="3">
    <source>
        <dbReference type="Proteomes" id="UP000324222"/>
    </source>
</evidence>
<feature type="region of interest" description="Disordered" evidence="1">
    <location>
        <begin position="14"/>
        <end position="41"/>
    </location>
</feature>
<name>A0A5B7GEH4_PORTR</name>
<dbReference type="EMBL" id="VSRR010013258">
    <property type="protein sequence ID" value="MPC55528.1"/>
    <property type="molecule type" value="Genomic_DNA"/>
</dbReference>
<accession>A0A5B7GEH4</accession>
<reference evidence="2 3" key="1">
    <citation type="submission" date="2019-05" db="EMBL/GenBank/DDBJ databases">
        <title>Another draft genome of Portunus trituberculatus and its Hox gene families provides insights of decapod evolution.</title>
        <authorList>
            <person name="Jeong J.-H."/>
            <person name="Song I."/>
            <person name="Kim S."/>
            <person name="Choi T."/>
            <person name="Kim D."/>
            <person name="Ryu S."/>
            <person name="Kim W."/>
        </authorList>
    </citation>
    <scope>NUCLEOTIDE SEQUENCE [LARGE SCALE GENOMIC DNA]</scope>
    <source>
        <tissue evidence="2">Muscle</tissue>
    </source>
</reference>
<dbReference type="AlphaFoldDB" id="A0A5B7GEH4"/>
<comment type="caution">
    <text evidence="2">The sequence shown here is derived from an EMBL/GenBank/DDBJ whole genome shotgun (WGS) entry which is preliminary data.</text>
</comment>
<evidence type="ECO:0000256" key="1">
    <source>
        <dbReference type="SAM" id="MobiDB-lite"/>
    </source>
</evidence>
<dbReference type="OrthoDB" id="7634782at2759"/>
<organism evidence="2 3">
    <name type="scientific">Portunus trituberculatus</name>
    <name type="common">Swimming crab</name>
    <name type="synonym">Neptunus trituberculatus</name>
    <dbReference type="NCBI Taxonomy" id="210409"/>
    <lineage>
        <taxon>Eukaryota</taxon>
        <taxon>Metazoa</taxon>
        <taxon>Ecdysozoa</taxon>
        <taxon>Arthropoda</taxon>
        <taxon>Crustacea</taxon>
        <taxon>Multicrustacea</taxon>
        <taxon>Malacostraca</taxon>
        <taxon>Eumalacostraca</taxon>
        <taxon>Eucarida</taxon>
        <taxon>Decapoda</taxon>
        <taxon>Pleocyemata</taxon>
        <taxon>Brachyura</taxon>
        <taxon>Eubrachyura</taxon>
        <taxon>Portunoidea</taxon>
        <taxon>Portunidae</taxon>
        <taxon>Portuninae</taxon>
        <taxon>Portunus</taxon>
    </lineage>
</organism>
<sequence length="119" mass="13568">MTVFRDYHNLVQKPRETYDAGTDAASSKCHDKPPRNPDPPELLEVILAGRVASAYMGSRFQVHQPRPKTFSGVALLPSLPQVKRRWPSARCGPIVPRSGLRERLVHCTFRIPRHFFPPR</sequence>
<keyword evidence="3" id="KW-1185">Reference proteome</keyword>